<dbReference type="PANTHER" id="PTHR47506">
    <property type="entry name" value="TRANSCRIPTIONAL REGULATORY PROTEIN"/>
    <property type="match status" value="1"/>
</dbReference>
<feature type="region of interest" description="Disordered" evidence="5">
    <location>
        <begin position="1"/>
        <end position="22"/>
    </location>
</feature>
<keyword evidence="2 4" id="KW-0238">DNA-binding</keyword>
<feature type="domain" description="HTH tetR-type" evidence="6">
    <location>
        <begin position="22"/>
        <end position="82"/>
    </location>
</feature>
<evidence type="ECO:0000256" key="2">
    <source>
        <dbReference type="ARBA" id="ARBA00023125"/>
    </source>
</evidence>
<evidence type="ECO:0000256" key="5">
    <source>
        <dbReference type="SAM" id="MobiDB-lite"/>
    </source>
</evidence>
<feature type="DNA-binding region" description="H-T-H motif" evidence="4">
    <location>
        <begin position="45"/>
        <end position="64"/>
    </location>
</feature>
<dbReference type="Gene3D" id="1.10.357.10">
    <property type="entry name" value="Tetracycline Repressor, domain 2"/>
    <property type="match status" value="1"/>
</dbReference>
<dbReference type="Proteomes" id="UP001596303">
    <property type="component" value="Unassembled WGS sequence"/>
</dbReference>
<evidence type="ECO:0000256" key="3">
    <source>
        <dbReference type="ARBA" id="ARBA00023163"/>
    </source>
</evidence>
<protein>
    <submittedName>
        <fullName evidence="7">TetR/AcrR family transcriptional regulator</fullName>
    </submittedName>
</protein>
<organism evidence="7 8">
    <name type="scientific">Ponticaulis profundi</name>
    <dbReference type="NCBI Taxonomy" id="2665222"/>
    <lineage>
        <taxon>Bacteria</taxon>
        <taxon>Pseudomonadati</taxon>
        <taxon>Pseudomonadota</taxon>
        <taxon>Alphaproteobacteria</taxon>
        <taxon>Hyphomonadales</taxon>
        <taxon>Hyphomonadaceae</taxon>
        <taxon>Ponticaulis</taxon>
    </lineage>
</organism>
<evidence type="ECO:0000313" key="8">
    <source>
        <dbReference type="Proteomes" id="UP001596303"/>
    </source>
</evidence>
<evidence type="ECO:0000313" key="7">
    <source>
        <dbReference type="EMBL" id="MFC6196506.1"/>
    </source>
</evidence>
<dbReference type="InterPro" id="IPR009057">
    <property type="entry name" value="Homeodomain-like_sf"/>
</dbReference>
<proteinExistence type="predicted"/>
<gene>
    <name evidence="7" type="ORF">ACFQDM_00365</name>
</gene>
<dbReference type="RefSeq" id="WP_377373974.1">
    <property type="nucleotide sequence ID" value="NZ_JBHSSW010000001.1"/>
</dbReference>
<dbReference type="InterPro" id="IPR001647">
    <property type="entry name" value="HTH_TetR"/>
</dbReference>
<name>A0ABW1S5J3_9PROT</name>
<keyword evidence="1" id="KW-0805">Transcription regulation</keyword>
<keyword evidence="3" id="KW-0804">Transcription</keyword>
<feature type="compositionally biased region" description="Low complexity" evidence="5">
    <location>
        <begin position="1"/>
        <end position="10"/>
    </location>
</feature>
<reference evidence="8" key="1">
    <citation type="journal article" date="2019" name="Int. J. Syst. Evol. Microbiol.">
        <title>The Global Catalogue of Microorganisms (GCM) 10K type strain sequencing project: providing services to taxonomists for standard genome sequencing and annotation.</title>
        <authorList>
            <consortium name="The Broad Institute Genomics Platform"/>
            <consortium name="The Broad Institute Genome Sequencing Center for Infectious Disease"/>
            <person name="Wu L."/>
            <person name="Ma J."/>
        </authorList>
    </citation>
    <scope>NUCLEOTIDE SEQUENCE [LARGE SCALE GENOMIC DNA]</scope>
    <source>
        <strain evidence="8">CGMCC-1.15741</strain>
    </source>
</reference>
<keyword evidence="8" id="KW-1185">Reference proteome</keyword>
<dbReference type="SUPFAM" id="SSF46689">
    <property type="entry name" value="Homeodomain-like"/>
    <property type="match status" value="1"/>
</dbReference>
<dbReference type="PANTHER" id="PTHR47506:SF1">
    <property type="entry name" value="HTH-TYPE TRANSCRIPTIONAL REGULATOR YJDC"/>
    <property type="match status" value="1"/>
</dbReference>
<accession>A0ABW1S5J3</accession>
<evidence type="ECO:0000256" key="4">
    <source>
        <dbReference type="PROSITE-ProRule" id="PRU00335"/>
    </source>
</evidence>
<comment type="caution">
    <text evidence="7">The sequence shown here is derived from an EMBL/GenBank/DDBJ whole genome shotgun (WGS) entry which is preliminary data.</text>
</comment>
<dbReference type="EMBL" id="JBHSSW010000001">
    <property type="protein sequence ID" value="MFC6196506.1"/>
    <property type="molecule type" value="Genomic_DNA"/>
</dbReference>
<sequence>MKSAAQSRSFETTRRRRNRQGEATRALLLESAITCLHEKGYAATSVDAVMSVAGVSRGSVLNQFPTRLDLMIAAAEGAMRAMMAHSAERLSEIDDPEARLRAMFDVAWEAQGKKEGTAMTEILLASRWDTDLAAGLRPIAEVIEQEIDRIALENGRAAGVSDLEDFRLQHRILILSLRGITIETSYDADREIMRHALESLRKSYNRHCDRQLGRIA</sequence>
<evidence type="ECO:0000259" key="6">
    <source>
        <dbReference type="PROSITE" id="PS50977"/>
    </source>
</evidence>
<evidence type="ECO:0000256" key="1">
    <source>
        <dbReference type="ARBA" id="ARBA00023015"/>
    </source>
</evidence>
<dbReference type="Pfam" id="PF00440">
    <property type="entry name" value="TetR_N"/>
    <property type="match status" value="1"/>
</dbReference>
<dbReference type="PROSITE" id="PS50977">
    <property type="entry name" value="HTH_TETR_2"/>
    <property type="match status" value="1"/>
</dbReference>